<reference evidence="1 2" key="1">
    <citation type="submission" date="2016-10" db="EMBL/GenBank/DDBJ databases">
        <authorList>
            <person name="de Groot N.N."/>
        </authorList>
    </citation>
    <scope>NUCLEOTIDE SEQUENCE [LARGE SCALE GENOMIC DNA]</scope>
    <source>
        <strain evidence="1 2">DSM 44149</strain>
    </source>
</reference>
<evidence type="ECO:0000313" key="2">
    <source>
        <dbReference type="Proteomes" id="UP000183376"/>
    </source>
</evidence>
<dbReference type="EMBL" id="LT629701">
    <property type="protein sequence ID" value="SDM32878.1"/>
    <property type="molecule type" value="Genomic_DNA"/>
</dbReference>
<proteinExistence type="predicted"/>
<name>A0A1G9SBM4_ALLAB</name>
<sequence length="42" mass="4424">MALAVLFSVHFNYTTQIDDSATACEQTTKLAAAIAAKLPPIS</sequence>
<organism evidence="1 2">
    <name type="scientific">Allokutzneria albata</name>
    <name type="common">Kibdelosporangium albatum</name>
    <dbReference type="NCBI Taxonomy" id="211114"/>
    <lineage>
        <taxon>Bacteria</taxon>
        <taxon>Bacillati</taxon>
        <taxon>Actinomycetota</taxon>
        <taxon>Actinomycetes</taxon>
        <taxon>Pseudonocardiales</taxon>
        <taxon>Pseudonocardiaceae</taxon>
        <taxon>Allokutzneria</taxon>
    </lineage>
</organism>
<accession>A0A1G9SBM4</accession>
<dbReference type="Proteomes" id="UP000183376">
    <property type="component" value="Chromosome I"/>
</dbReference>
<keyword evidence="2" id="KW-1185">Reference proteome</keyword>
<dbReference type="AlphaFoldDB" id="A0A1G9SBM4"/>
<evidence type="ECO:0000313" key="1">
    <source>
        <dbReference type="EMBL" id="SDM32878.1"/>
    </source>
</evidence>
<gene>
    <name evidence="1" type="ORF">SAMN04489726_1049</name>
</gene>
<protein>
    <submittedName>
        <fullName evidence="1">Uncharacterized protein</fullName>
    </submittedName>
</protein>